<dbReference type="AlphaFoldDB" id="A0A5B0MND1"/>
<organism evidence="2 3">
    <name type="scientific">Puccinia graminis f. sp. tritici</name>
    <dbReference type="NCBI Taxonomy" id="56615"/>
    <lineage>
        <taxon>Eukaryota</taxon>
        <taxon>Fungi</taxon>
        <taxon>Dikarya</taxon>
        <taxon>Basidiomycota</taxon>
        <taxon>Pucciniomycotina</taxon>
        <taxon>Pucciniomycetes</taxon>
        <taxon>Pucciniales</taxon>
        <taxon>Pucciniaceae</taxon>
        <taxon>Puccinia</taxon>
    </lineage>
</organism>
<keyword evidence="1" id="KW-0812">Transmembrane</keyword>
<feature type="transmembrane region" description="Helical" evidence="1">
    <location>
        <begin position="23"/>
        <end position="43"/>
    </location>
</feature>
<sequence length="150" mass="16736">MLISFLIFHTVSGLNYQFLSHVGTDVASAFPAVAAFGLVVVVAREWRSRKTTAVASQRCDSQMTVVPRTLSTKAIQARPNSQAKLLRLPSLRNRRASQHCTAAVIGIISPKSHPCTLVPQKMFDNRSSSRFSFRLDTRIPEKEALNMKFF</sequence>
<reference evidence="2 3" key="1">
    <citation type="submission" date="2019-05" db="EMBL/GenBank/DDBJ databases">
        <title>Emergence of the Ug99 lineage of the wheat stem rust pathogen through somatic hybridization.</title>
        <authorList>
            <person name="Li F."/>
            <person name="Upadhyaya N.M."/>
            <person name="Sperschneider J."/>
            <person name="Matny O."/>
            <person name="Nguyen-Phuc H."/>
            <person name="Mago R."/>
            <person name="Raley C."/>
            <person name="Miller M.E."/>
            <person name="Silverstein K.A.T."/>
            <person name="Henningsen E."/>
            <person name="Hirsch C.D."/>
            <person name="Visser B."/>
            <person name="Pretorius Z.A."/>
            <person name="Steffenson B.J."/>
            <person name="Schwessinger B."/>
            <person name="Dodds P.N."/>
            <person name="Figueroa M."/>
        </authorList>
    </citation>
    <scope>NUCLEOTIDE SEQUENCE [LARGE SCALE GENOMIC DNA]</scope>
    <source>
        <strain evidence="2">21-0</strain>
    </source>
</reference>
<gene>
    <name evidence="2" type="ORF">PGT21_011379</name>
</gene>
<name>A0A5B0MND1_PUCGR</name>
<dbReference type="Proteomes" id="UP000324748">
    <property type="component" value="Unassembled WGS sequence"/>
</dbReference>
<dbReference type="EMBL" id="VSWC01000144">
    <property type="protein sequence ID" value="KAA1077539.1"/>
    <property type="molecule type" value="Genomic_DNA"/>
</dbReference>
<evidence type="ECO:0000313" key="3">
    <source>
        <dbReference type="Proteomes" id="UP000324748"/>
    </source>
</evidence>
<keyword evidence="3" id="KW-1185">Reference proteome</keyword>
<evidence type="ECO:0000256" key="1">
    <source>
        <dbReference type="SAM" id="Phobius"/>
    </source>
</evidence>
<proteinExistence type="predicted"/>
<evidence type="ECO:0000313" key="2">
    <source>
        <dbReference type="EMBL" id="KAA1077539.1"/>
    </source>
</evidence>
<accession>A0A5B0MND1</accession>
<keyword evidence="1" id="KW-0472">Membrane</keyword>
<comment type="caution">
    <text evidence="2">The sequence shown here is derived from an EMBL/GenBank/DDBJ whole genome shotgun (WGS) entry which is preliminary data.</text>
</comment>
<keyword evidence="1" id="KW-1133">Transmembrane helix</keyword>
<protein>
    <submittedName>
        <fullName evidence="2">Uncharacterized protein</fullName>
    </submittedName>
</protein>